<keyword evidence="2" id="KW-1185">Reference proteome</keyword>
<dbReference type="Proteomes" id="UP000006201">
    <property type="component" value="Unassembled WGS sequence"/>
</dbReference>
<comment type="caution">
    <text evidence="1">The sequence shown here is derived from an EMBL/GenBank/DDBJ whole genome shotgun (WGS) entry which is preliminary data.</text>
</comment>
<dbReference type="EMBL" id="AAOH01000006">
    <property type="protein sequence ID" value="EAR27569.1"/>
    <property type="molecule type" value="Genomic_DNA"/>
</dbReference>
<dbReference type="SUPFAM" id="SSF81901">
    <property type="entry name" value="HCP-like"/>
    <property type="match status" value="1"/>
</dbReference>
<reference evidence="1 2" key="1">
    <citation type="submission" date="2006-02" db="EMBL/GenBank/DDBJ databases">
        <authorList>
            <person name="Moran M.A."/>
            <person name="Kjelleberg S."/>
            <person name="Egan S."/>
            <person name="Saunders N."/>
            <person name="Thomas T."/>
            <person name="Ferriera S."/>
            <person name="Johnson J."/>
            <person name="Kravitz S."/>
            <person name="Halpern A."/>
            <person name="Remington K."/>
            <person name="Beeson K."/>
            <person name="Tran B."/>
            <person name="Rogers Y.-H."/>
            <person name="Friedman R."/>
            <person name="Venter J.C."/>
        </authorList>
    </citation>
    <scope>NUCLEOTIDE SEQUENCE [LARGE SCALE GENOMIC DNA]</scope>
    <source>
        <strain evidence="1 2">D2</strain>
    </source>
</reference>
<dbReference type="STRING" id="87626.PTD2_16057"/>
<dbReference type="SMART" id="SM00671">
    <property type="entry name" value="SEL1"/>
    <property type="match status" value="2"/>
</dbReference>
<dbReference type="RefSeq" id="WP_009838831.1">
    <property type="nucleotide sequence ID" value="NZ_AAOH01000006.1"/>
</dbReference>
<accession>A4CDC6</accession>
<dbReference type="HOGENOM" id="CLU_518622_0_0_6"/>
<dbReference type="InterPro" id="IPR006597">
    <property type="entry name" value="Sel1-like"/>
</dbReference>
<dbReference type="eggNOG" id="COG0790">
    <property type="taxonomic scope" value="Bacteria"/>
</dbReference>
<dbReference type="InterPro" id="IPR011990">
    <property type="entry name" value="TPR-like_helical_dom_sf"/>
</dbReference>
<name>A4CDC6_9GAMM</name>
<evidence type="ECO:0000313" key="2">
    <source>
        <dbReference type="Proteomes" id="UP000006201"/>
    </source>
</evidence>
<proteinExistence type="predicted"/>
<sequence length="525" mass="60433">MLFFKKHKFKPEFRFWFLFLFSLNFLSFSSNHSIALSQHHLLAGKMGVAAHLISHNAIPIEIYQNVDALKHLAGLKDKKAVIFLAEHYERTNQLDLAEFYFIQLQHQESTASEQAKLTLSQFYQRHQMWQKLAEFSQLNGLTLDFYLSQLYLGSSLPQVQPDVFTDLKRKFKLDFTLQIDELSFSQQTHCGIKVVPIATDFKSLNQLKQHVSTFKSDEDLHELPVCFSNILYLSKQVLSCTANEAIKCDLSYLAQQQNWPEGIRHLVIMTSDGSANVNQGIMYLSAKHDFNVFKHEWLHLFGFEDEYPLPIKKQQQRCRLSTSTLSQLVMQERTASVAKNLFPIPTCNAQTVQAYKLVERPTLMQYLDSPMPKRYKTILNANIAHHLGELKTFSNAMYNLDEASYWLAYGVKLGDYHSKLFQALKFETQRDFARALSELSALVNWSMAYSSLARIYYQLQDFEQARHFYGLAAEQGDSYGQYFYAKMLANGEGGPKDQKSAIRYLNHAAAQANPLAIQLINLAPF</sequence>
<gene>
    <name evidence="1" type="ORF">PTD2_16057</name>
</gene>
<dbReference type="OrthoDB" id="6313889at2"/>
<dbReference type="Gene3D" id="1.25.40.10">
    <property type="entry name" value="Tetratricopeptide repeat domain"/>
    <property type="match status" value="1"/>
</dbReference>
<protein>
    <submittedName>
        <fullName evidence="1">Putative orphan protein</fullName>
    </submittedName>
</protein>
<organism evidence="1 2">
    <name type="scientific">Pseudoalteromonas tunicata D2</name>
    <dbReference type="NCBI Taxonomy" id="87626"/>
    <lineage>
        <taxon>Bacteria</taxon>
        <taxon>Pseudomonadati</taxon>
        <taxon>Pseudomonadota</taxon>
        <taxon>Gammaproteobacteria</taxon>
        <taxon>Alteromonadales</taxon>
        <taxon>Pseudoalteromonadaceae</taxon>
        <taxon>Pseudoalteromonas</taxon>
    </lineage>
</organism>
<dbReference type="AlphaFoldDB" id="A4CDC6"/>
<evidence type="ECO:0000313" key="1">
    <source>
        <dbReference type="EMBL" id="EAR27569.1"/>
    </source>
</evidence>